<gene>
    <name evidence="1" type="primary">mrps-15</name>
    <name evidence="1" type="ORF">T01_11157</name>
</gene>
<dbReference type="STRING" id="6334.A0A0V1B6B6"/>
<name>A0A0V1B6B6_TRISP</name>
<keyword evidence="1" id="KW-0687">Ribonucleoprotein</keyword>
<comment type="caution">
    <text evidence="1">The sequence shown here is derived from an EMBL/GenBank/DDBJ whole genome shotgun (WGS) entry which is preliminary data.</text>
</comment>
<dbReference type="SUPFAM" id="SSF52799">
    <property type="entry name" value="(Phosphotyrosine protein) phosphatases II"/>
    <property type="match status" value="1"/>
</dbReference>
<accession>A0A0V1B6B6</accession>
<keyword evidence="2" id="KW-1185">Reference proteome</keyword>
<dbReference type="GO" id="GO:0030971">
    <property type="term" value="F:receptor tyrosine kinase binding"/>
    <property type="evidence" value="ECO:0007669"/>
    <property type="project" value="TreeGrafter"/>
</dbReference>
<protein>
    <submittedName>
        <fullName evidence="1">28S ribosomal protein S15, mitochondrial</fullName>
    </submittedName>
</protein>
<proteinExistence type="predicted"/>
<dbReference type="GO" id="GO:0005840">
    <property type="term" value="C:ribosome"/>
    <property type="evidence" value="ECO:0007669"/>
    <property type="project" value="UniProtKB-KW"/>
</dbReference>
<evidence type="ECO:0000313" key="1">
    <source>
        <dbReference type="EMBL" id="KRY32172.1"/>
    </source>
</evidence>
<dbReference type="AlphaFoldDB" id="A0A0V1B6B6"/>
<dbReference type="GO" id="GO:0050839">
    <property type="term" value="F:cell adhesion molecule binding"/>
    <property type="evidence" value="ECO:0007669"/>
    <property type="project" value="TreeGrafter"/>
</dbReference>
<dbReference type="GO" id="GO:0005737">
    <property type="term" value="C:cytoplasm"/>
    <property type="evidence" value="ECO:0007669"/>
    <property type="project" value="TreeGrafter"/>
</dbReference>
<keyword evidence="1" id="KW-0689">Ribosomal protein</keyword>
<dbReference type="PANTHER" id="PTHR46559:SF3">
    <property type="entry name" value="TYROSINE-PROTEIN PHOSPHATASE NON-RECEPTOR TYPE"/>
    <property type="match status" value="1"/>
</dbReference>
<dbReference type="Gene3D" id="3.90.190.10">
    <property type="entry name" value="Protein tyrosine phosphatase superfamily"/>
    <property type="match status" value="1"/>
</dbReference>
<dbReference type="InParanoid" id="A0A0V1B6B6"/>
<dbReference type="OrthoDB" id="441444at2759"/>
<dbReference type="GO" id="GO:0004726">
    <property type="term" value="F:non-membrane spanning protein tyrosine phosphatase activity"/>
    <property type="evidence" value="ECO:0007669"/>
    <property type="project" value="TreeGrafter"/>
</dbReference>
<sequence length="271" mass="31117">MANGGGLQCTIDIRRAVQMLRSQRSVTVQTEAQYKFLFILVLYYIDAFAKLLHEHKRIEDTGREYTNIRYSAEAASKRSAVDPKQADPTCYGNLALSVPLAQGYIGRLGEIWLEMVSVSRDVNFKRAHDSTPWLPHVDIKQLKADVPDSVKKLFSIEFGRRKDLTFQWKRALMNNVTQNEVDISLLEFRIAKHTAFIRHWSKLLSEMKIGNSFVNGSTAISVYVVGWSWRYISVAKIPRTLAILKMIHHNLGQKTYKDYQNNAHNSCIDDH</sequence>
<dbReference type="EMBL" id="JYDH01000103">
    <property type="protein sequence ID" value="KRY32172.1"/>
    <property type="molecule type" value="Genomic_DNA"/>
</dbReference>
<evidence type="ECO:0000313" key="2">
    <source>
        <dbReference type="Proteomes" id="UP000054776"/>
    </source>
</evidence>
<dbReference type="GO" id="GO:0070374">
    <property type="term" value="P:positive regulation of ERK1 and ERK2 cascade"/>
    <property type="evidence" value="ECO:0007669"/>
    <property type="project" value="TreeGrafter"/>
</dbReference>
<reference evidence="1 2" key="1">
    <citation type="submission" date="2015-01" db="EMBL/GenBank/DDBJ databases">
        <title>Evolution of Trichinella species and genotypes.</title>
        <authorList>
            <person name="Korhonen P.K."/>
            <person name="Edoardo P."/>
            <person name="Giuseppe L.R."/>
            <person name="Gasser R.B."/>
        </authorList>
    </citation>
    <scope>NUCLEOTIDE SEQUENCE [LARGE SCALE GENOMIC DNA]</scope>
    <source>
        <strain evidence="1">ISS3</strain>
    </source>
</reference>
<dbReference type="InterPro" id="IPR029021">
    <property type="entry name" value="Prot-tyrosine_phosphatase-like"/>
</dbReference>
<organism evidence="1 2">
    <name type="scientific">Trichinella spiralis</name>
    <name type="common">Trichina worm</name>
    <dbReference type="NCBI Taxonomy" id="6334"/>
    <lineage>
        <taxon>Eukaryota</taxon>
        <taxon>Metazoa</taxon>
        <taxon>Ecdysozoa</taxon>
        <taxon>Nematoda</taxon>
        <taxon>Enoplea</taxon>
        <taxon>Dorylaimia</taxon>
        <taxon>Trichinellida</taxon>
        <taxon>Trichinellidae</taxon>
        <taxon>Trichinella</taxon>
    </lineage>
</organism>
<dbReference type="Proteomes" id="UP000054776">
    <property type="component" value="Unassembled WGS sequence"/>
</dbReference>
<dbReference type="PANTHER" id="PTHR46559">
    <property type="entry name" value="TYROSINE-PROTEIN PHOSPHATASE NON-RECEPTOR TYPE 11"/>
    <property type="match status" value="1"/>
</dbReference>